<comment type="caution">
    <text evidence="2">The sequence shown here is derived from an EMBL/GenBank/DDBJ whole genome shotgun (WGS) entry which is preliminary data.</text>
</comment>
<name>A0A445BSF1_ARAHY</name>
<sequence length="153" mass="17015">MFLVVSQLFKSSLLLMASSSENLPSELASTVPQTITVTPEGNVAIQRMGIADAILDLKVMGQKFSHEGINRGKKHDEVDEDYMDEDDTNVEPMFDYHGFNEGFMSEADIGHMINMKKGGISVGQIYRALANQEGGYDGLKWLRDLVSKIRVRS</sequence>
<evidence type="ECO:0000313" key="2">
    <source>
        <dbReference type="EMBL" id="RYR41630.1"/>
    </source>
</evidence>
<organism evidence="2 3">
    <name type="scientific">Arachis hypogaea</name>
    <name type="common">Peanut</name>
    <dbReference type="NCBI Taxonomy" id="3818"/>
    <lineage>
        <taxon>Eukaryota</taxon>
        <taxon>Viridiplantae</taxon>
        <taxon>Streptophyta</taxon>
        <taxon>Embryophyta</taxon>
        <taxon>Tracheophyta</taxon>
        <taxon>Spermatophyta</taxon>
        <taxon>Magnoliopsida</taxon>
        <taxon>eudicotyledons</taxon>
        <taxon>Gunneridae</taxon>
        <taxon>Pentapetalae</taxon>
        <taxon>rosids</taxon>
        <taxon>fabids</taxon>
        <taxon>Fabales</taxon>
        <taxon>Fabaceae</taxon>
        <taxon>Papilionoideae</taxon>
        <taxon>50 kb inversion clade</taxon>
        <taxon>dalbergioids sensu lato</taxon>
        <taxon>Dalbergieae</taxon>
        <taxon>Pterocarpus clade</taxon>
        <taxon>Arachis</taxon>
    </lineage>
</organism>
<feature type="chain" id="PRO_5019573773" evidence="1">
    <location>
        <begin position="21"/>
        <end position="153"/>
    </location>
</feature>
<proteinExistence type="predicted"/>
<reference evidence="2 3" key="1">
    <citation type="submission" date="2019-01" db="EMBL/GenBank/DDBJ databases">
        <title>Sequencing of cultivated peanut Arachis hypogaea provides insights into genome evolution and oil improvement.</title>
        <authorList>
            <person name="Chen X."/>
        </authorList>
    </citation>
    <scope>NUCLEOTIDE SEQUENCE [LARGE SCALE GENOMIC DNA]</scope>
    <source>
        <strain evidence="3">cv. Fuhuasheng</strain>
        <tissue evidence="2">Leaves</tissue>
    </source>
</reference>
<dbReference type="EMBL" id="SDMP01000008">
    <property type="protein sequence ID" value="RYR41630.1"/>
    <property type="molecule type" value="Genomic_DNA"/>
</dbReference>
<dbReference type="AlphaFoldDB" id="A0A445BSF1"/>
<keyword evidence="1" id="KW-0732">Signal</keyword>
<keyword evidence="3" id="KW-1185">Reference proteome</keyword>
<dbReference type="Proteomes" id="UP000289738">
    <property type="component" value="Chromosome A08"/>
</dbReference>
<feature type="signal peptide" evidence="1">
    <location>
        <begin position="1"/>
        <end position="20"/>
    </location>
</feature>
<evidence type="ECO:0000313" key="3">
    <source>
        <dbReference type="Proteomes" id="UP000289738"/>
    </source>
</evidence>
<gene>
    <name evidence="2" type="ORF">Ahy_A08g038040</name>
</gene>
<evidence type="ECO:0000256" key="1">
    <source>
        <dbReference type="SAM" id="SignalP"/>
    </source>
</evidence>
<protein>
    <submittedName>
        <fullName evidence="2">Uncharacterized protein</fullName>
    </submittedName>
</protein>
<accession>A0A445BSF1</accession>